<dbReference type="InterPro" id="IPR000073">
    <property type="entry name" value="AB_hydrolase_1"/>
</dbReference>
<accession>A0ABP7FWC4</accession>
<keyword evidence="2" id="KW-0378">Hydrolase</keyword>
<name>A0ABP7FWC4_9ACTN</name>
<protein>
    <submittedName>
        <fullName evidence="2">Alpha/beta hydrolase</fullName>
    </submittedName>
</protein>
<dbReference type="Proteomes" id="UP001500908">
    <property type="component" value="Unassembled WGS sequence"/>
</dbReference>
<dbReference type="Pfam" id="PF12697">
    <property type="entry name" value="Abhydrolase_6"/>
    <property type="match status" value="1"/>
</dbReference>
<dbReference type="Gene3D" id="3.40.50.1820">
    <property type="entry name" value="alpha/beta hydrolase"/>
    <property type="match status" value="1"/>
</dbReference>
<dbReference type="EMBL" id="BAABDD010000013">
    <property type="protein sequence ID" value="GAA3748722.1"/>
    <property type="molecule type" value="Genomic_DNA"/>
</dbReference>
<dbReference type="SUPFAM" id="SSF53474">
    <property type="entry name" value="alpha/beta-Hydrolases"/>
    <property type="match status" value="1"/>
</dbReference>
<proteinExistence type="predicted"/>
<reference evidence="3" key="1">
    <citation type="journal article" date="2019" name="Int. J. Syst. Evol. Microbiol.">
        <title>The Global Catalogue of Microorganisms (GCM) 10K type strain sequencing project: providing services to taxonomists for standard genome sequencing and annotation.</title>
        <authorList>
            <consortium name="The Broad Institute Genomics Platform"/>
            <consortium name="The Broad Institute Genome Sequencing Center for Infectious Disease"/>
            <person name="Wu L."/>
            <person name="Ma J."/>
        </authorList>
    </citation>
    <scope>NUCLEOTIDE SEQUENCE [LARGE SCALE GENOMIC DNA]</scope>
    <source>
        <strain evidence="3">JCM 17137</strain>
    </source>
</reference>
<dbReference type="InterPro" id="IPR029058">
    <property type="entry name" value="AB_hydrolase_fold"/>
</dbReference>
<dbReference type="GO" id="GO:0016787">
    <property type="term" value="F:hydrolase activity"/>
    <property type="evidence" value="ECO:0007669"/>
    <property type="project" value="UniProtKB-KW"/>
</dbReference>
<gene>
    <name evidence="2" type="ORF">GCM10022402_29950</name>
</gene>
<evidence type="ECO:0000313" key="3">
    <source>
        <dbReference type="Proteomes" id="UP001500908"/>
    </source>
</evidence>
<comment type="caution">
    <text evidence="2">The sequence shown here is derived from an EMBL/GenBank/DDBJ whole genome shotgun (WGS) entry which is preliminary data.</text>
</comment>
<dbReference type="RefSeq" id="WP_344972172.1">
    <property type="nucleotide sequence ID" value="NZ_BAABDD010000013.1"/>
</dbReference>
<organism evidence="2 3">
    <name type="scientific">Salinactinospora qingdaonensis</name>
    <dbReference type="NCBI Taxonomy" id="702744"/>
    <lineage>
        <taxon>Bacteria</taxon>
        <taxon>Bacillati</taxon>
        <taxon>Actinomycetota</taxon>
        <taxon>Actinomycetes</taxon>
        <taxon>Streptosporangiales</taxon>
        <taxon>Nocardiopsidaceae</taxon>
        <taxon>Salinactinospora</taxon>
    </lineage>
</organism>
<feature type="domain" description="AB hydrolase-1" evidence="1">
    <location>
        <begin position="25"/>
        <end position="246"/>
    </location>
</feature>
<sequence length="259" mass="27406">MEKLISKDGTTIAYDRSGEGPPVILVGGALNDRSATASLAEALAPHFTAFSYDRRRRGDSGDTPPYAVEREIEDLGALIEQAGGTAHVFANCSGAILALEAAAAGLPITKLALYEPSFIVDDTRPPISEDYVPKLTEMIDSGRLGDAVELFMLEAAALPTEFVAKVRQGSMWPALEALAPSLIYDATVLGDGSIPTERVSSITAPTLVIDGEASPDWGRNTVQAVVDALPNAQRRSLPDHNHNLVGEAVAPLVKEFLAD</sequence>
<keyword evidence="3" id="KW-1185">Reference proteome</keyword>
<evidence type="ECO:0000313" key="2">
    <source>
        <dbReference type="EMBL" id="GAA3748722.1"/>
    </source>
</evidence>
<evidence type="ECO:0000259" key="1">
    <source>
        <dbReference type="Pfam" id="PF12697"/>
    </source>
</evidence>